<dbReference type="Gene3D" id="3.20.20.70">
    <property type="entry name" value="Aldolase class I"/>
    <property type="match status" value="1"/>
</dbReference>
<reference evidence="9 10" key="1">
    <citation type="submission" date="2024-09" db="EMBL/GenBank/DDBJ databases">
        <authorList>
            <person name="Makale K.P.P."/>
            <person name="Makhzoum A."/>
            <person name="Rantong G."/>
            <person name="Rahube T.O."/>
        </authorList>
    </citation>
    <scope>NUCLEOTIDE SEQUENCE [LARGE SCALE GENOMIC DNA]</scope>
    <source>
        <strain evidence="9 10">KM_D13</strain>
    </source>
</reference>
<dbReference type="InterPro" id="IPR007197">
    <property type="entry name" value="rSAM"/>
</dbReference>
<keyword evidence="10" id="KW-1185">Reference proteome</keyword>
<dbReference type="Pfam" id="PF04055">
    <property type="entry name" value="Radical_SAM"/>
    <property type="match status" value="1"/>
</dbReference>
<dbReference type="InterPro" id="IPR023885">
    <property type="entry name" value="4Fe4S-binding_SPASM_dom"/>
</dbReference>
<evidence type="ECO:0000259" key="8">
    <source>
        <dbReference type="PROSITE" id="PS51918"/>
    </source>
</evidence>
<dbReference type="InterPro" id="IPR006638">
    <property type="entry name" value="Elp3/MiaA/NifB-like_rSAM"/>
</dbReference>
<name>A0ABV4UST6_9BACL</name>
<dbReference type="PANTHER" id="PTHR43787:SF3">
    <property type="entry name" value="ARYLSULFATASE REGULATORY PROTEIN"/>
    <property type="match status" value="1"/>
</dbReference>
<evidence type="ECO:0000256" key="1">
    <source>
        <dbReference type="ARBA" id="ARBA00001966"/>
    </source>
</evidence>
<dbReference type="SFLD" id="SFLDG01067">
    <property type="entry name" value="SPASM/twitch_domain_containing"/>
    <property type="match status" value="1"/>
</dbReference>
<dbReference type="EMBL" id="JBHDLN010000001">
    <property type="protein sequence ID" value="MFB0840680.1"/>
    <property type="molecule type" value="Genomic_DNA"/>
</dbReference>
<organism evidence="9 10">
    <name type="scientific">Paenibacillus oleatilyticus</name>
    <dbReference type="NCBI Taxonomy" id="2594886"/>
    <lineage>
        <taxon>Bacteria</taxon>
        <taxon>Bacillati</taxon>
        <taxon>Bacillota</taxon>
        <taxon>Bacilli</taxon>
        <taxon>Bacillales</taxon>
        <taxon>Paenibacillaceae</taxon>
        <taxon>Paenibacillus</taxon>
    </lineage>
</organism>
<dbReference type="CDD" id="cd01335">
    <property type="entry name" value="Radical_SAM"/>
    <property type="match status" value="1"/>
</dbReference>
<evidence type="ECO:0000256" key="5">
    <source>
        <dbReference type="ARBA" id="ARBA00023004"/>
    </source>
</evidence>
<dbReference type="InterPro" id="IPR058240">
    <property type="entry name" value="rSAM_sf"/>
</dbReference>
<dbReference type="SMART" id="SM00729">
    <property type="entry name" value="Elp3"/>
    <property type="match status" value="1"/>
</dbReference>
<evidence type="ECO:0000313" key="9">
    <source>
        <dbReference type="EMBL" id="MFB0840680.1"/>
    </source>
</evidence>
<keyword evidence="6" id="KW-0411">Iron-sulfur</keyword>
<dbReference type="SUPFAM" id="SSF102114">
    <property type="entry name" value="Radical SAM enzymes"/>
    <property type="match status" value="1"/>
</dbReference>
<dbReference type="Proteomes" id="UP001575622">
    <property type="component" value="Unassembled WGS sequence"/>
</dbReference>
<protein>
    <submittedName>
        <fullName evidence="9">Radical SAM protein</fullName>
    </submittedName>
</protein>
<evidence type="ECO:0000256" key="7">
    <source>
        <dbReference type="SAM" id="MobiDB-lite"/>
    </source>
</evidence>
<comment type="cofactor">
    <cofactor evidence="1">
        <name>[4Fe-4S] cluster</name>
        <dbReference type="ChEBI" id="CHEBI:49883"/>
    </cofactor>
</comment>
<dbReference type="InterPro" id="IPR013785">
    <property type="entry name" value="Aldolase_TIM"/>
</dbReference>
<evidence type="ECO:0000256" key="6">
    <source>
        <dbReference type="ARBA" id="ARBA00023014"/>
    </source>
</evidence>
<feature type="region of interest" description="Disordered" evidence="7">
    <location>
        <begin position="437"/>
        <end position="464"/>
    </location>
</feature>
<dbReference type="PROSITE" id="PS51918">
    <property type="entry name" value="RADICAL_SAM"/>
    <property type="match status" value="1"/>
</dbReference>
<keyword evidence="2" id="KW-0004">4Fe-4S</keyword>
<dbReference type="PANTHER" id="PTHR43787">
    <property type="entry name" value="FEMO COFACTOR BIOSYNTHESIS PROTEIN NIFB-RELATED"/>
    <property type="match status" value="1"/>
</dbReference>
<accession>A0ABV4UST6</accession>
<dbReference type="SFLD" id="SFLDS00029">
    <property type="entry name" value="Radical_SAM"/>
    <property type="match status" value="1"/>
</dbReference>
<comment type="caution">
    <text evidence="9">The sequence shown here is derived from an EMBL/GenBank/DDBJ whole genome shotgun (WGS) entry which is preliminary data.</text>
</comment>
<keyword evidence="4" id="KW-0479">Metal-binding</keyword>
<feature type="compositionally biased region" description="Polar residues" evidence="7">
    <location>
        <begin position="453"/>
        <end position="464"/>
    </location>
</feature>
<proteinExistence type="predicted"/>
<dbReference type="NCBIfam" id="TIGR04085">
    <property type="entry name" value="rSAM_more_4Fe4S"/>
    <property type="match status" value="1"/>
</dbReference>
<keyword evidence="5" id="KW-0408">Iron</keyword>
<evidence type="ECO:0000256" key="2">
    <source>
        <dbReference type="ARBA" id="ARBA00022485"/>
    </source>
</evidence>
<gene>
    <name evidence="9" type="ORF">ACEU3E_00705</name>
</gene>
<feature type="domain" description="Radical SAM core" evidence="8">
    <location>
        <begin position="86"/>
        <end position="318"/>
    </location>
</feature>
<evidence type="ECO:0000313" key="10">
    <source>
        <dbReference type="Proteomes" id="UP001575622"/>
    </source>
</evidence>
<evidence type="ECO:0000256" key="4">
    <source>
        <dbReference type="ARBA" id="ARBA00022723"/>
    </source>
</evidence>
<evidence type="ECO:0000256" key="3">
    <source>
        <dbReference type="ARBA" id="ARBA00022691"/>
    </source>
</evidence>
<keyword evidence="3" id="KW-0949">S-adenosyl-L-methionine</keyword>
<sequence length="464" mass="51662">MISRWIPSRYSTIVRWNGKGGMIYNSFSGAMASFEPDEEAEVLKVLGKGARHEELSGMVSDLRDAGFLVPDGTDELAQAQKLHAALNEAKSMHLVIMPTEACNFRCTYCYQSFPRGVMTRETIDGLKAYVRQAAESIEHFTVSWFGGEPLLVPDTIVELSDSFLESCSKNGIGYSADMSTNGYFLTKERFMELLDRNVRRFMVTLDGTEPVHDRRRGLRGGGGTFETIIGNLKALRDVDAAFAVDIRVNFDQDNAEEVPDLLTKLFAWFEGDKRFQLLIRPVGRWGGRNDDRIPVCDRTASDAHLWELTGLGVEQGLPLSETIIDSLMPSGAVCYAAKPNAFVIGADGRLYKCSVALDDPVNHVGQLYADGSMVLDTDKIARWTGSGEERDPVCRTCYFRPACQGNHCPLYRMRTGKRPCPHEKRKLKHVLELIGKSQDQVKGGGEEHEVDSSGHNNRASGEYR</sequence>